<comment type="caution">
    <text evidence="1">The sequence shown here is derived from an EMBL/GenBank/DDBJ whole genome shotgun (WGS) entry which is preliminary data.</text>
</comment>
<keyword evidence="2" id="KW-1185">Reference proteome</keyword>
<sequence length="154" mass="16974">MTPETEDFLKPKSGHTVPLSVRETLGSPDDILHHPDMSVAEKRAVLASWASDARAVPGVPILRQWDNGSVAVLDDILGALSALEGEQQDESVRCRFDVARRVPFARRPYKKWISWIRRRGRNDDNDPPPCPAAAHLPRNRGGGGAIVWAEPALV</sequence>
<name>M5ENG5_9HYPH</name>
<dbReference type="EMBL" id="CAUM01000073">
    <property type="protein sequence ID" value="CCV05698.1"/>
    <property type="molecule type" value="Genomic_DNA"/>
</dbReference>
<protein>
    <submittedName>
        <fullName evidence="1">Uncharacterized protein</fullName>
    </submittedName>
</protein>
<dbReference type="AlphaFoldDB" id="M5ENG5"/>
<evidence type="ECO:0000313" key="2">
    <source>
        <dbReference type="Proteomes" id="UP000012062"/>
    </source>
</evidence>
<dbReference type="eggNOG" id="ENOG5033AXH">
    <property type="taxonomic scope" value="Bacteria"/>
</dbReference>
<reference evidence="1 2" key="1">
    <citation type="submission" date="2013-02" db="EMBL/GenBank/DDBJ databases">
        <authorList>
            <person name="Genoscope - CEA"/>
        </authorList>
    </citation>
    <scope>NUCLEOTIDE SEQUENCE [LARGE SCALE GENOMIC DNA]</scope>
    <source>
        <strain evidence="1 2">STM 2683</strain>
    </source>
</reference>
<gene>
    <name evidence="1" type="ORF">MESS2_1640026</name>
</gene>
<dbReference type="Proteomes" id="UP000012062">
    <property type="component" value="Unassembled WGS sequence"/>
</dbReference>
<proteinExistence type="predicted"/>
<dbReference type="STRING" id="1297569.MESS2_1640026"/>
<evidence type="ECO:0000313" key="1">
    <source>
        <dbReference type="EMBL" id="CCV05698.1"/>
    </source>
</evidence>
<organism evidence="1 2">
    <name type="scientific">Mesorhizobium metallidurans STM 2683</name>
    <dbReference type="NCBI Taxonomy" id="1297569"/>
    <lineage>
        <taxon>Bacteria</taxon>
        <taxon>Pseudomonadati</taxon>
        <taxon>Pseudomonadota</taxon>
        <taxon>Alphaproteobacteria</taxon>
        <taxon>Hyphomicrobiales</taxon>
        <taxon>Phyllobacteriaceae</taxon>
        <taxon>Mesorhizobium</taxon>
    </lineage>
</organism>
<accession>M5ENG5</accession>